<name>A0AAV2BV29_9ARAC</name>
<organism evidence="3 4">
    <name type="scientific">Larinioides sclopetarius</name>
    <dbReference type="NCBI Taxonomy" id="280406"/>
    <lineage>
        <taxon>Eukaryota</taxon>
        <taxon>Metazoa</taxon>
        <taxon>Ecdysozoa</taxon>
        <taxon>Arthropoda</taxon>
        <taxon>Chelicerata</taxon>
        <taxon>Arachnida</taxon>
        <taxon>Araneae</taxon>
        <taxon>Araneomorphae</taxon>
        <taxon>Entelegynae</taxon>
        <taxon>Araneoidea</taxon>
        <taxon>Araneidae</taxon>
        <taxon>Larinioides</taxon>
    </lineage>
</organism>
<keyword evidence="2" id="KW-0472">Membrane</keyword>
<protein>
    <submittedName>
        <fullName evidence="3">Uncharacterized protein</fullName>
    </submittedName>
</protein>
<reference evidence="3 4" key="1">
    <citation type="submission" date="2024-04" db="EMBL/GenBank/DDBJ databases">
        <authorList>
            <person name="Rising A."/>
            <person name="Reimegard J."/>
            <person name="Sonavane S."/>
            <person name="Akerstrom W."/>
            <person name="Nylinder S."/>
            <person name="Hedman E."/>
            <person name="Kallberg Y."/>
        </authorList>
    </citation>
    <scope>NUCLEOTIDE SEQUENCE [LARGE SCALE GENOMIC DNA]</scope>
</reference>
<evidence type="ECO:0000256" key="1">
    <source>
        <dbReference type="SAM" id="MobiDB-lite"/>
    </source>
</evidence>
<evidence type="ECO:0000313" key="3">
    <source>
        <dbReference type="EMBL" id="CAL1299709.1"/>
    </source>
</evidence>
<feature type="non-terminal residue" evidence="3">
    <location>
        <position position="1"/>
    </location>
</feature>
<dbReference type="AlphaFoldDB" id="A0AAV2BV29"/>
<accession>A0AAV2BV29</accession>
<evidence type="ECO:0000313" key="4">
    <source>
        <dbReference type="Proteomes" id="UP001497382"/>
    </source>
</evidence>
<keyword evidence="2" id="KW-0812">Transmembrane</keyword>
<keyword evidence="4" id="KW-1185">Reference proteome</keyword>
<feature type="transmembrane region" description="Helical" evidence="2">
    <location>
        <begin position="110"/>
        <end position="133"/>
    </location>
</feature>
<dbReference type="Proteomes" id="UP001497382">
    <property type="component" value="Unassembled WGS sequence"/>
</dbReference>
<keyword evidence="2" id="KW-1133">Transmembrane helix</keyword>
<proteinExistence type="predicted"/>
<feature type="compositionally biased region" description="Polar residues" evidence="1">
    <location>
        <begin position="1"/>
        <end position="12"/>
    </location>
</feature>
<dbReference type="EMBL" id="CAXIEN010000514">
    <property type="protein sequence ID" value="CAL1299709.1"/>
    <property type="molecule type" value="Genomic_DNA"/>
</dbReference>
<comment type="caution">
    <text evidence="3">The sequence shown here is derived from an EMBL/GenBank/DDBJ whole genome shotgun (WGS) entry which is preliminary data.</text>
</comment>
<evidence type="ECO:0000256" key="2">
    <source>
        <dbReference type="SAM" id="Phobius"/>
    </source>
</evidence>
<gene>
    <name evidence="3" type="ORF">LARSCL_LOCUS21521</name>
</gene>
<feature type="region of interest" description="Disordered" evidence="1">
    <location>
        <begin position="1"/>
        <end position="21"/>
    </location>
</feature>
<sequence length="272" mass="29923">DRSSHSTTSAAPQPTRVPPPTIYTTTTSTWPQIDHLTVLHLQLHSLLVYPLLQYTRPPHLLGRPTQETAIVTVNDNQGNDITPDNNRTTKLKHDGKSLNSAQAKLNMGGIIALGVFGGFTLLAITVTLIFIFVRRLINIILLHSDSGQLSLVFQLAQFRSTHNSTLATRFLSLHYLFNGPYAMGGYEVTADSEQPMMFRVCLSAVKTDQWLPPKKSHVGVFDVTCIRFFGSHCGSRLVSAQQKLMKNGCDFSIMSTCSSLDTCCALFQASPG</sequence>